<dbReference type="EMBL" id="JBHSFQ010000044">
    <property type="protein sequence ID" value="MFC4565696.1"/>
    <property type="molecule type" value="Genomic_DNA"/>
</dbReference>
<name>A0ABV9E3F4_9ACTN</name>
<comment type="caution">
    <text evidence="2">The sequence shown here is derived from an EMBL/GenBank/DDBJ whole genome shotgun (WGS) entry which is preliminary data.</text>
</comment>
<evidence type="ECO:0000313" key="2">
    <source>
        <dbReference type="EMBL" id="MFC4565696.1"/>
    </source>
</evidence>
<organism evidence="2 3">
    <name type="scientific">Nocardiopsis mangrovi</name>
    <dbReference type="NCBI Taxonomy" id="1179818"/>
    <lineage>
        <taxon>Bacteria</taxon>
        <taxon>Bacillati</taxon>
        <taxon>Actinomycetota</taxon>
        <taxon>Actinomycetes</taxon>
        <taxon>Streptosporangiales</taxon>
        <taxon>Nocardiopsidaceae</taxon>
        <taxon>Nocardiopsis</taxon>
    </lineage>
</organism>
<proteinExistence type="predicted"/>
<accession>A0ABV9E3F4</accession>
<protein>
    <submittedName>
        <fullName evidence="2">DUF397 domain-containing protein</fullName>
    </submittedName>
</protein>
<dbReference type="Pfam" id="PF04149">
    <property type="entry name" value="DUF397"/>
    <property type="match status" value="1"/>
</dbReference>
<sequence>MPDFHKSTYSHAHGDCVEVAEGPKALVRDSRNRDAATLTVSAREWVALLADIDAF</sequence>
<evidence type="ECO:0000313" key="3">
    <source>
        <dbReference type="Proteomes" id="UP001595923"/>
    </source>
</evidence>
<dbReference type="InterPro" id="IPR007278">
    <property type="entry name" value="DUF397"/>
</dbReference>
<feature type="domain" description="DUF397" evidence="1">
    <location>
        <begin position="4"/>
        <end position="52"/>
    </location>
</feature>
<reference evidence="3" key="1">
    <citation type="journal article" date="2019" name="Int. J. Syst. Evol. Microbiol.">
        <title>The Global Catalogue of Microorganisms (GCM) 10K type strain sequencing project: providing services to taxonomists for standard genome sequencing and annotation.</title>
        <authorList>
            <consortium name="The Broad Institute Genomics Platform"/>
            <consortium name="The Broad Institute Genome Sequencing Center for Infectious Disease"/>
            <person name="Wu L."/>
            <person name="Ma J."/>
        </authorList>
    </citation>
    <scope>NUCLEOTIDE SEQUENCE [LARGE SCALE GENOMIC DNA]</scope>
    <source>
        <strain evidence="3">XZYJ18</strain>
    </source>
</reference>
<dbReference type="RefSeq" id="WP_378579922.1">
    <property type="nucleotide sequence ID" value="NZ_JBHSFQ010000044.1"/>
</dbReference>
<keyword evidence="3" id="KW-1185">Reference proteome</keyword>
<gene>
    <name evidence="2" type="ORF">ACFO4E_27880</name>
</gene>
<dbReference type="Proteomes" id="UP001595923">
    <property type="component" value="Unassembled WGS sequence"/>
</dbReference>
<evidence type="ECO:0000259" key="1">
    <source>
        <dbReference type="Pfam" id="PF04149"/>
    </source>
</evidence>